<name>A0A1V4IFG6_PATFA</name>
<dbReference type="Proteomes" id="UP000190648">
    <property type="component" value="Unassembled WGS sequence"/>
</dbReference>
<evidence type="ECO:0000313" key="1">
    <source>
        <dbReference type="EMBL" id="OPJ58748.1"/>
    </source>
</evidence>
<dbReference type="EMBL" id="LSYS01009753">
    <property type="protein sequence ID" value="OPJ58748.1"/>
    <property type="molecule type" value="Genomic_DNA"/>
</dbReference>
<sequence>MHARLWGTCRSVDIGSCFDTLVRRDMATVVQSNRMLQGGRLGLSSALLGKVKQMQQNCTWVFNFLATVQPMLLLEEFFW</sequence>
<organism evidence="1 2">
    <name type="scientific">Patagioenas fasciata monilis</name>
    <dbReference type="NCBI Taxonomy" id="372326"/>
    <lineage>
        <taxon>Eukaryota</taxon>
        <taxon>Metazoa</taxon>
        <taxon>Chordata</taxon>
        <taxon>Craniata</taxon>
        <taxon>Vertebrata</taxon>
        <taxon>Euteleostomi</taxon>
        <taxon>Archelosauria</taxon>
        <taxon>Archosauria</taxon>
        <taxon>Dinosauria</taxon>
        <taxon>Saurischia</taxon>
        <taxon>Theropoda</taxon>
        <taxon>Coelurosauria</taxon>
        <taxon>Aves</taxon>
        <taxon>Neognathae</taxon>
        <taxon>Neoaves</taxon>
        <taxon>Columbimorphae</taxon>
        <taxon>Columbiformes</taxon>
        <taxon>Columbidae</taxon>
        <taxon>Patagioenas</taxon>
    </lineage>
</organism>
<dbReference type="AlphaFoldDB" id="A0A1V4IFG6"/>
<keyword evidence="2" id="KW-1185">Reference proteome</keyword>
<evidence type="ECO:0000313" key="2">
    <source>
        <dbReference type="Proteomes" id="UP000190648"/>
    </source>
</evidence>
<protein>
    <submittedName>
        <fullName evidence="1">Uncharacterized protein</fullName>
    </submittedName>
</protein>
<reference evidence="1 2" key="1">
    <citation type="submission" date="2016-02" db="EMBL/GenBank/DDBJ databases">
        <title>Band-tailed pigeon sequencing and assembly.</title>
        <authorList>
            <person name="Soares A.E."/>
            <person name="Novak B.J."/>
            <person name="Rice E.S."/>
            <person name="O'Connell B."/>
            <person name="Chang D."/>
            <person name="Weber S."/>
            <person name="Shapiro B."/>
        </authorList>
    </citation>
    <scope>NUCLEOTIDE SEQUENCE [LARGE SCALE GENOMIC DNA]</scope>
    <source>
        <strain evidence="1">BTP2013</strain>
        <tissue evidence="1">Blood</tissue>
    </source>
</reference>
<proteinExistence type="predicted"/>
<accession>A0A1V4IFG6</accession>
<gene>
    <name evidence="1" type="ORF">AV530_000508</name>
</gene>
<comment type="caution">
    <text evidence="1">The sequence shown here is derived from an EMBL/GenBank/DDBJ whole genome shotgun (WGS) entry which is preliminary data.</text>
</comment>